<dbReference type="EMBL" id="JANFNG010000002">
    <property type="protein sequence ID" value="MCQ4079984.1"/>
    <property type="molecule type" value="Genomic_DNA"/>
</dbReference>
<sequence>MTTGPTVAVFSLGGTIAMTTVSDAREQVEWPAEGRGRPRSVGAGGEANGGGAVSDAREQVEWPAEGRGRPRSVGAGGEANGGGAPGATGAVAPALSARELLDSVPGLDALGIRLRVHDVRRLPGASLSLADLDALYTTVAAELDGEAGAVDGVVVVQGTDTIEETAFYLDVIHSADAPVVVTGAMRNPTQPGPDGPANLYAAVVCAASSRLRGAGCVVVLGDEIHAARTVAKSHSVSPAAFVSPGAGPLGLVAEGRVWLHHSLPPRMVSPATAAAPAIASDVRVGLHTVTLGDDGEALSLLGAGCDGLVVAGFGAGHVAAAMVPKLEELAARIPVVLTSRTGSGPVLARTYGFPGSERDLLERGLISGGDLSPYKARLLLHRLLAAGCKPHGIAGEFAARTVSR</sequence>
<dbReference type="PIRSF" id="PIRSF001220">
    <property type="entry name" value="L-ASNase_gatD"/>
    <property type="match status" value="1"/>
</dbReference>
<evidence type="ECO:0000259" key="5">
    <source>
        <dbReference type="Pfam" id="PF17763"/>
    </source>
</evidence>
<dbReference type="InterPro" id="IPR036152">
    <property type="entry name" value="Asp/glu_Ase-like_sf"/>
</dbReference>
<dbReference type="CDD" id="cd08964">
    <property type="entry name" value="L-asparaginase_II"/>
    <property type="match status" value="1"/>
</dbReference>
<dbReference type="PROSITE" id="PS51732">
    <property type="entry name" value="ASN_GLN_ASE_3"/>
    <property type="match status" value="1"/>
</dbReference>
<keyword evidence="2" id="KW-0378">Hydrolase</keyword>
<dbReference type="SUPFAM" id="SSF53774">
    <property type="entry name" value="Glutaminase/Asparaginase"/>
    <property type="match status" value="1"/>
</dbReference>
<dbReference type="InterPro" id="IPR004550">
    <property type="entry name" value="AsnASE_II"/>
</dbReference>
<organism evidence="6 7">
    <name type="scientific">Streptomyces humicola</name>
    <dbReference type="NCBI Taxonomy" id="2953240"/>
    <lineage>
        <taxon>Bacteria</taxon>
        <taxon>Bacillati</taxon>
        <taxon>Actinomycetota</taxon>
        <taxon>Actinomycetes</taxon>
        <taxon>Kitasatosporales</taxon>
        <taxon>Streptomycetaceae</taxon>
        <taxon>Streptomyces</taxon>
    </lineage>
</organism>
<evidence type="ECO:0000313" key="7">
    <source>
        <dbReference type="Proteomes" id="UP001057702"/>
    </source>
</evidence>
<feature type="region of interest" description="Disordered" evidence="3">
    <location>
        <begin position="25"/>
        <end position="87"/>
    </location>
</feature>
<evidence type="ECO:0000256" key="3">
    <source>
        <dbReference type="SAM" id="MobiDB-lite"/>
    </source>
</evidence>
<evidence type="ECO:0000313" key="6">
    <source>
        <dbReference type="EMBL" id="MCQ4079984.1"/>
    </source>
</evidence>
<dbReference type="Gene3D" id="3.40.50.40">
    <property type="match status" value="1"/>
</dbReference>
<dbReference type="Gene3D" id="3.40.50.1170">
    <property type="entry name" value="L-asparaginase, N-terminal domain"/>
    <property type="match status" value="1"/>
</dbReference>
<dbReference type="PIRSF" id="PIRSF500176">
    <property type="entry name" value="L_ASNase"/>
    <property type="match status" value="1"/>
</dbReference>
<feature type="compositionally biased region" description="Gly residues" evidence="3">
    <location>
        <begin position="42"/>
        <end position="52"/>
    </location>
</feature>
<dbReference type="PANTHER" id="PTHR11707">
    <property type="entry name" value="L-ASPARAGINASE"/>
    <property type="match status" value="1"/>
</dbReference>
<dbReference type="InterPro" id="IPR027473">
    <property type="entry name" value="L-asparaginase_C"/>
</dbReference>
<feature type="domain" description="Asparaginase/glutaminase C-terminal" evidence="5">
    <location>
        <begin position="283"/>
        <end position="393"/>
    </location>
</feature>
<dbReference type="SMART" id="SM00870">
    <property type="entry name" value="Asparaginase"/>
    <property type="match status" value="1"/>
</dbReference>
<feature type="compositionally biased region" description="Basic and acidic residues" evidence="3">
    <location>
        <begin position="25"/>
        <end position="36"/>
    </location>
</feature>
<dbReference type="PRINTS" id="PR00139">
    <property type="entry name" value="ASNGLNASE"/>
</dbReference>
<evidence type="ECO:0000259" key="4">
    <source>
        <dbReference type="Pfam" id="PF00710"/>
    </source>
</evidence>
<protein>
    <submittedName>
        <fullName evidence="6">Asparaginase</fullName>
    </submittedName>
</protein>
<evidence type="ECO:0000256" key="1">
    <source>
        <dbReference type="ARBA" id="ARBA00010518"/>
    </source>
</evidence>
<comment type="caution">
    <text evidence="6">The sequence shown here is derived from an EMBL/GenBank/DDBJ whole genome shotgun (WGS) entry which is preliminary data.</text>
</comment>
<dbReference type="Pfam" id="PF17763">
    <property type="entry name" value="Asparaginase_C"/>
    <property type="match status" value="1"/>
</dbReference>
<gene>
    <name evidence="6" type="ORF">NGB36_05105</name>
</gene>
<feature type="compositionally biased region" description="Basic and acidic residues" evidence="3">
    <location>
        <begin position="55"/>
        <end position="68"/>
    </location>
</feature>
<proteinExistence type="inferred from homology"/>
<feature type="compositionally biased region" description="Gly residues" evidence="3">
    <location>
        <begin position="74"/>
        <end position="86"/>
    </location>
</feature>
<dbReference type="PANTHER" id="PTHR11707:SF28">
    <property type="entry name" value="60 KDA LYSOPHOSPHOLIPASE"/>
    <property type="match status" value="1"/>
</dbReference>
<dbReference type="Pfam" id="PF00710">
    <property type="entry name" value="Asparaginase"/>
    <property type="match status" value="1"/>
</dbReference>
<accession>A0ABT1PQN3</accession>
<dbReference type="InterPro" id="IPR040919">
    <property type="entry name" value="Asparaginase_C"/>
</dbReference>
<dbReference type="InterPro" id="IPR037152">
    <property type="entry name" value="L-asparaginase_N_sf"/>
</dbReference>
<feature type="domain" description="L-asparaginase N-terminal" evidence="4">
    <location>
        <begin position="87"/>
        <end position="262"/>
    </location>
</feature>
<dbReference type="Proteomes" id="UP001057702">
    <property type="component" value="Unassembled WGS sequence"/>
</dbReference>
<reference evidence="6" key="1">
    <citation type="submission" date="2022-06" db="EMBL/GenBank/DDBJ databases">
        <title>Draft genome sequence of Streptomyces sp. RB6PN25 isolated from peat swamp forest in Thailand.</title>
        <authorList>
            <person name="Duangmal K."/>
            <person name="Klaysubun C."/>
        </authorList>
    </citation>
    <scope>NUCLEOTIDE SEQUENCE</scope>
    <source>
        <strain evidence="6">RB6PN25</strain>
    </source>
</reference>
<name>A0ABT1PQN3_9ACTN</name>
<keyword evidence="7" id="KW-1185">Reference proteome</keyword>
<dbReference type="InterPro" id="IPR027474">
    <property type="entry name" value="L-asparaginase_N"/>
</dbReference>
<dbReference type="RefSeq" id="WP_255918847.1">
    <property type="nucleotide sequence ID" value="NZ_JANFNG010000002.1"/>
</dbReference>
<comment type="similarity">
    <text evidence="1">Belongs to the asparaginase 1 family.</text>
</comment>
<evidence type="ECO:0000256" key="2">
    <source>
        <dbReference type="ARBA" id="ARBA00022801"/>
    </source>
</evidence>
<dbReference type="InterPro" id="IPR006034">
    <property type="entry name" value="Asparaginase/glutaminase-like"/>
</dbReference>